<protein>
    <submittedName>
        <fullName evidence="7">O-antigen ligase family protein</fullName>
    </submittedName>
</protein>
<dbReference type="PANTHER" id="PTHR37422:SF13">
    <property type="entry name" value="LIPOPOLYSACCHARIDE BIOSYNTHESIS PROTEIN PA4999-RELATED"/>
    <property type="match status" value="1"/>
</dbReference>
<gene>
    <name evidence="7" type="ORF">ABOZ73_11915</name>
</gene>
<evidence type="ECO:0000256" key="4">
    <source>
        <dbReference type="ARBA" id="ARBA00023136"/>
    </source>
</evidence>
<feature type="transmembrane region" description="Helical" evidence="5">
    <location>
        <begin position="397"/>
        <end position="416"/>
    </location>
</feature>
<evidence type="ECO:0000256" key="3">
    <source>
        <dbReference type="ARBA" id="ARBA00022989"/>
    </source>
</evidence>
<keyword evidence="2 5" id="KW-0812">Transmembrane</keyword>
<dbReference type="RefSeq" id="WP_369058367.1">
    <property type="nucleotide sequence ID" value="NZ_CP158375.1"/>
</dbReference>
<feature type="transmembrane region" description="Helical" evidence="5">
    <location>
        <begin position="75"/>
        <end position="93"/>
    </location>
</feature>
<evidence type="ECO:0000313" key="7">
    <source>
        <dbReference type="EMBL" id="XDO95518.1"/>
    </source>
</evidence>
<dbReference type="PANTHER" id="PTHR37422">
    <property type="entry name" value="TEICHURONIC ACID BIOSYNTHESIS PROTEIN TUAE"/>
    <property type="match status" value="1"/>
</dbReference>
<feature type="transmembrane region" description="Helical" evidence="5">
    <location>
        <begin position="194"/>
        <end position="211"/>
    </location>
</feature>
<organism evidence="7">
    <name type="scientific">Caulobacter sp. 73W</name>
    <dbReference type="NCBI Taxonomy" id="3161137"/>
    <lineage>
        <taxon>Bacteria</taxon>
        <taxon>Pseudomonadati</taxon>
        <taxon>Pseudomonadota</taxon>
        <taxon>Alphaproteobacteria</taxon>
        <taxon>Caulobacterales</taxon>
        <taxon>Caulobacteraceae</taxon>
        <taxon>Caulobacter</taxon>
    </lineage>
</organism>
<dbReference type="EMBL" id="CP158375">
    <property type="protein sequence ID" value="XDO95518.1"/>
    <property type="molecule type" value="Genomic_DNA"/>
</dbReference>
<proteinExistence type="predicted"/>
<accession>A0AB39KPG4</accession>
<evidence type="ECO:0000259" key="6">
    <source>
        <dbReference type="Pfam" id="PF04932"/>
    </source>
</evidence>
<feature type="transmembrane region" description="Helical" evidence="5">
    <location>
        <begin position="126"/>
        <end position="146"/>
    </location>
</feature>
<feature type="domain" description="O-antigen ligase-related" evidence="6">
    <location>
        <begin position="224"/>
        <end position="374"/>
    </location>
</feature>
<sequence>MSDLGAPVAARVWRENLVERRMRREAWIVRALDRLAAVVLILTLLYVLIGASPYSRGLNIDEATGATELSPVNRYAWLALMAMSGPILLLRWRRAIEVSLAAWPVIAVFVWFGLTTGWALDPAASHRRFILYVVGLVICIAVAVGIEDRRRVLALMAGTGGFVMIIDAVSWAVAPGLSMTDIGLAAIHSHKNTLGAVALFSVLACGAHTLVQTRPRGRFLWGGLTVLSLLLLVASLSKTSMIILAGVLVAAPVLVFLARGRVGVMWSAALAGFVLLLAAVFTWTAVNLAMGADPLGPFRTVTFTMRTDVWKFALGEFAAHPWRGLGFGSFWDIDPRLQPSLKADLWFAQPDAATNGSHNGYIDLMVTTGLIGLTGGVMLLFRWIAKGWALVRVSGRGDALPLFLAVFVVAVFVHNFMESSYFTANSLFGFLVLLAGVLIEAQPRGHAAEAR</sequence>
<dbReference type="GO" id="GO:0016020">
    <property type="term" value="C:membrane"/>
    <property type="evidence" value="ECO:0007669"/>
    <property type="project" value="UniProtKB-SubCell"/>
</dbReference>
<evidence type="ECO:0000256" key="1">
    <source>
        <dbReference type="ARBA" id="ARBA00004141"/>
    </source>
</evidence>
<dbReference type="GO" id="GO:0016874">
    <property type="term" value="F:ligase activity"/>
    <property type="evidence" value="ECO:0007669"/>
    <property type="project" value="UniProtKB-KW"/>
</dbReference>
<evidence type="ECO:0000256" key="5">
    <source>
        <dbReference type="SAM" id="Phobius"/>
    </source>
</evidence>
<keyword evidence="4 5" id="KW-0472">Membrane</keyword>
<dbReference type="Pfam" id="PF04932">
    <property type="entry name" value="Wzy_C"/>
    <property type="match status" value="1"/>
</dbReference>
<evidence type="ECO:0000256" key="2">
    <source>
        <dbReference type="ARBA" id="ARBA00022692"/>
    </source>
</evidence>
<dbReference type="InterPro" id="IPR007016">
    <property type="entry name" value="O-antigen_ligase-rel_domated"/>
</dbReference>
<feature type="transmembrane region" description="Helical" evidence="5">
    <location>
        <begin position="422"/>
        <end position="441"/>
    </location>
</feature>
<comment type="subcellular location">
    <subcellularLocation>
        <location evidence="1">Membrane</location>
        <topology evidence="1">Multi-pass membrane protein</topology>
    </subcellularLocation>
</comment>
<feature type="transmembrane region" description="Helical" evidence="5">
    <location>
        <begin position="364"/>
        <end position="385"/>
    </location>
</feature>
<reference evidence="7" key="1">
    <citation type="submission" date="2024-06" db="EMBL/GenBank/DDBJ databases">
        <title>Caulobacter inopinatus, sp. nov.</title>
        <authorList>
            <person name="Donachie S.P."/>
        </authorList>
    </citation>
    <scope>NUCLEOTIDE SEQUENCE</scope>
    <source>
        <strain evidence="7">73W</strain>
    </source>
</reference>
<dbReference type="AlphaFoldDB" id="A0AB39KPG4"/>
<feature type="transmembrane region" description="Helical" evidence="5">
    <location>
        <begin position="100"/>
        <end position="120"/>
    </location>
</feature>
<name>A0AB39KPG4_9CAUL</name>
<feature type="transmembrane region" description="Helical" evidence="5">
    <location>
        <begin position="31"/>
        <end position="55"/>
    </location>
</feature>
<keyword evidence="3 5" id="KW-1133">Transmembrane helix</keyword>
<feature type="transmembrane region" description="Helical" evidence="5">
    <location>
        <begin position="218"/>
        <end position="235"/>
    </location>
</feature>
<keyword evidence="7" id="KW-0436">Ligase</keyword>
<dbReference type="InterPro" id="IPR051533">
    <property type="entry name" value="WaaL-like"/>
</dbReference>
<feature type="transmembrane region" description="Helical" evidence="5">
    <location>
        <begin position="241"/>
        <end position="258"/>
    </location>
</feature>
<feature type="transmembrane region" description="Helical" evidence="5">
    <location>
        <begin position="265"/>
        <end position="286"/>
    </location>
</feature>
<feature type="transmembrane region" description="Helical" evidence="5">
    <location>
        <begin position="153"/>
        <end position="174"/>
    </location>
</feature>